<evidence type="ECO:0000256" key="6">
    <source>
        <dbReference type="RuleBase" id="RU363076"/>
    </source>
</evidence>
<keyword evidence="4 6" id="KW-1133">Transmembrane helix</keyword>
<sequence>MGVEYSQSYPQTTGAFMSGFKPGLLPTLVVLALLPVLVWLGFWQLERGEQKRDMLERQEARAELGPLSPAELEELTDPAYSRVYLQGRFDAEHSFLLDSRTRDGQVGVELLQPFQDRPSGRWVIVNRGWIPWPDRRIAPQFDTPEQELKLAAWTYVPSGKPFVLDRGMAEGWPRLINHVDMQQLWQALGREGVAYELRLEPGPAAYRADWPVTSMSPAQHRGYAAQWFALAAALLALFIYLGVHQARESRHGEHESDRR</sequence>
<evidence type="ECO:0000256" key="2">
    <source>
        <dbReference type="ARBA" id="ARBA00007165"/>
    </source>
</evidence>
<keyword evidence="8" id="KW-1185">Reference proteome</keyword>
<dbReference type="PANTHER" id="PTHR23427">
    <property type="entry name" value="SURFEIT LOCUS PROTEIN"/>
    <property type="match status" value="1"/>
</dbReference>
<dbReference type="Pfam" id="PF02104">
    <property type="entry name" value="SURF1"/>
    <property type="match status" value="1"/>
</dbReference>
<evidence type="ECO:0000313" key="7">
    <source>
        <dbReference type="EMBL" id="CDZ95192.1"/>
    </source>
</evidence>
<proteinExistence type="inferred from homology"/>
<dbReference type="PANTHER" id="PTHR23427:SF2">
    <property type="entry name" value="SURFEIT LOCUS PROTEIN 1"/>
    <property type="match status" value="1"/>
</dbReference>
<comment type="similarity">
    <text evidence="2 6">Belongs to the SURF1 family.</text>
</comment>
<dbReference type="PROSITE" id="PS50895">
    <property type="entry name" value="SURF1"/>
    <property type="match status" value="1"/>
</dbReference>
<evidence type="ECO:0000256" key="5">
    <source>
        <dbReference type="ARBA" id="ARBA00023136"/>
    </source>
</evidence>
<reference evidence="7 8" key="1">
    <citation type="submission" date="2014-07" db="EMBL/GenBank/DDBJ databases">
        <authorList>
            <person name="Urmite Genomes Urmite Genomes"/>
        </authorList>
    </citation>
    <scope>NUCLEOTIDE SEQUENCE [LARGE SCALE GENOMIC DNA]</scope>
    <source>
        <strain evidence="7 8">20_BN</strain>
    </source>
</reference>
<dbReference type="eggNOG" id="COG3346">
    <property type="taxonomic scope" value="Bacteria"/>
</dbReference>
<organism evidence="7 8">
    <name type="scientific">Pseudomonas saudiphocaensis</name>
    <dbReference type="NCBI Taxonomy" id="1499686"/>
    <lineage>
        <taxon>Bacteria</taxon>
        <taxon>Pseudomonadati</taxon>
        <taxon>Pseudomonadota</taxon>
        <taxon>Gammaproteobacteria</taxon>
        <taxon>Pseudomonadales</taxon>
        <taxon>Pseudomonadaceae</taxon>
        <taxon>Pseudomonas</taxon>
    </lineage>
</organism>
<keyword evidence="5 6" id="KW-0472">Membrane</keyword>
<dbReference type="Proteomes" id="UP000053902">
    <property type="component" value="Unassembled WGS sequence"/>
</dbReference>
<feature type="transmembrane region" description="Helical" evidence="6">
    <location>
        <begin position="24"/>
        <end position="45"/>
    </location>
</feature>
<protein>
    <recommendedName>
        <fullName evidence="6">SURF1-like protein</fullName>
    </recommendedName>
</protein>
<gene>
    <name evidence="7" type="primary">surf1</name>
    <name evidence="7" type="ORF">BN1079_02525</name>
</gene>
<dbReference type="GO" id="GO:0005886">
    <property type="term" value="C:plasma membrane"/>
    <property type="evidence" value="ECO:0007669"/>
    <property type="project" value="UniProtKB-SubCell"/>
</dbReference>
<evidence type="ECO:0000256" key="4">
    <source>
        <dbReference type="ARBA" id="ARBA00022989"/>
    </source>
</evidence>
<keyword evidence="6" id="KW-1003">Cell membrane</keyword>
<keyword evidence="3 6" id="KW-0812">Transmembrane</keyword>
<dbReference type="AlphaFoldDB" id="A0A078LY12"/>
<evidence type="ECO:0000256" key="1">
    <source>
        <dbReference type="ARBA" id="ARBA00004370"/>
    </source>
</evidence>
<feature type="transmembrane region" description="Helical" evidence="6">
    <location>
        <begin position="224"/>
        <end position="243"/>
    </location>
</feature>
<comment type="subcellular location">
    <subcellularLocation>
        <location evidence="6">Cell membrane</location>
        <topology evidence="6">Multi-pass membrane protein</topology>
    </subcellularLocation>
    <subcellularLocation>
        <location evidence="1">Membrane</location>
    </subcellularLocation>
</comment>
<dbReference type="InterPro" id="IPR002994">
    <property type="entry name" value="Surf1/Shy1"/>
</dbReference>
<dbReference type="InterPro" id="IPR045214">
    <property type="entry name" value="Surf1/Surf4"/>
</dbReference>
<dbReference type="STRING" id="1499686.BN1079_02525"/>
<dbReference type="CDD" id="cd06662">
    <property type="entry name" value="SURF1"/>
    <property type="match status" value="1"/>
</dbReference>
<evidence type="ECO:0000313" key="8">
    <source>
        <dbReference type="Proteomes" id="UP000053902"/>
    </source>
</evidence>
<accession>A0A078LY12</accession>
<dbReference type="EMBL" id="CCSF01000001">
    <property type="protein sequence ID" value="CDZ95192.1"/>
    <property type="molecule type" value="Genomic_DNA"/>
</dbReference>
<evidence type="ECO:0000256" key="3">
    <source>
        <dbReference type="ARBA" id="ARBA00022692"/>
    </source>
</evidence>
<name>A0A078LY12_9PSED</name>
<dbReference type="HOGENOM" id="CLU_047737_2_1_6"/>